<sequence>MKVFAPERRIGVWVGALIALLACSHLAPSQARAGCSYYVLHRSTSGDMADHLDPLVSGMAMTLAGEPSHSDGPRRPKPCSGPSCSGWPDSPTPPSVSATKFVEPWAYLAPLWSRPEIDSALLPISSHDLCPIHRGEPIHHPPRSIAAPPVA</sequence>
<organism evidence="2 3">
    <name type="scientific">Paludisphaera borealis</name>
    <dbReference type="NCBI Taxonomy" id="1387353"/>
    <lineage>
        <taxon>Bacteria</taxon>
        <taxon>Pseudomonadati</taxon>
        <taxon>Planctomycetota</taxon>
        <taxon>Planctomycetia</taxon>
        <taxon>Isosphaerales</taxon>
        <taxon>Isosphaeraceae</taxon>
        <taxon>Paludisphaera</taxon>
    </lineage>
</organism>
<accession>A0A1U7CPA2</accession>
<dbReference type="Proteomes" id="UP000186309">
    <property type="component" value="Chromosome"/>
</dbReference>
<evidence type="ECO:0000256" key="1">
    <source>
        <dbReference type="SAM" id="MobiDB-lite"/>
    </source>
</evidence>
<gene>
    <name evidence="2" type="ORF">BSF38_02226</name>
</gene>
<proteinExistence type="predicted"/>
<feature type="region of interest" description="Disordered" evidence="1">
    <location>
        <begin position="62"/>
        <end position="97"/>
    </location>
</feature>
<name>A0A1U7CPA2_9BACT</name>
<dbReference type="KEGG" id="pbor:BSF38_02226"/>
<dbReference type="EMBL" id="CP019082">
    <property type="protein sequence ID" value="APW60738.1"/>
    <property type="molecule type" value="Genomic_DNA"/>
</dbReference>
<evidence type="ECO:0000313" key="3">
    <source>
        <dbReference type="Proteomes" id="UP000186309"/>
    </source>
</evidence>
<dbReference type="AlphaFoldDB" id="A0A1U7CPA2"/>
<reference evidence="3" key="1">
    <citation type="submission" date="2016-12" db="EMBL/GenBank/DDBJ databases">
        <title>Comparative genomics of four Isosphaeraceae planctomycetes: a common pool of plasmids and glycoside hydrolase genes.</title>
        <authorList>
            <person name="Ivanova A."/>
        </authorList>
    </citation>
    <scope>NUCLEOTIDE SEQUENCE [LARGE SCALE GENOMIC DNA]</scope>
    <source>
        <strain evidence="3">PX4</strain>
    </source>
</reference>
<protein>
    <submittedName>
        <fullName evidence="2">Uncharacterized protein</fullName>
    </submittedName>
</protein>
<evidence type="ECO:0000313" key="2">
    <source>
        <dbReference type="EMBL" id="APW60738.1"/>
    </source>
</evidence>
<dbReference type="PROSITE" id="PS51257">
    <property type="entry name" value="PROKAR_LIPOPROTEIN"/>
    <property type="match status" value="1"/>
</dbReference>
<keyword evidence="3" id="KW-1185">Reference proteome</keyword>